<sequence>MATINYNGFSFVGVSDDGRIEYNTTNQSTWSVKIEGRWADRRFIFDDQNNVVGHTSPEDAAVIVELCKATDAAQSSWHDEMRERSHARQDGRADAMDGIEKVRGGAYDRNTW</sequence>
<name>A0A6P1YSS6_9HYPH</name>
<evidence type="ECO:0000313" key="3">
    <source>
        <dbReference type="Proteomes" id="UP000464751"/>
    </source>
</evidence>
<keyword evidence="2" id="KW-0614">Plasmid</keyword>
<protein>
    <submittedName>
        <fullName evidence="2">Uncharacterized protein</fullName>
    </submittedName>
</protein>
<reference evidence="2" key="1">
    <citation type="submission" date="2020-02" db="EMBL/GenBank/DDBJ databases">
        <authorList>
            <person name="Li G."/>
        </authorList>
    </citation>
    <scope>NUCLEOTIDE SEQUENCE [LARGE SCALE GENOMIC DNA]</scope>
    <source>
        <strain evidence="2">DSM 102029</strain>
        <plasmid evidence="2">pLGM</plasmid>
    </source>
</reference>
<dbReference type="EMBL" id="CP048631">
    <property type="protein sequence ID" value="QIB36528.1"/>
    <property type="molecule type" value="Genomic_DNA"/>
</dbReference>
<feature type="compositionally biased region" description="Basic and acidic residues" evidence="1">
    <location>
        <begin position="77"/>
        <end position="103"/>
    </location>
</feature>
<gene>
    <name evidence="2" type="ORF">G3A50_22180</name>
</gene>
<dbReference type="KEGG" id="apra:G3A50_22180"/>
<dbReference type="RefSeq" id="WP_163078311.1">
    <property type="nucleotide sequence ID" value="NZ_CP048631.1"/>
</dbReference>
<accession>A0A6P1YSS6</accession>
<keyword evidence="3" id="KW-1185">Reference proteome</keyword>
<dbReference type="Proteomes" id="UP000464751">
    <property type="component" value="Plasmid pLGM"/>
</dbReference>
<proteinExistence type="predicted"/>
<dbReference type="AlphaFoldDB" id="A0A6P1YSS6"/>
<evidence type="ECO:0000313" key="2">
    <source>
        <dbReference type="EMBL" id="QIB36528.1"/>
    </source>
</evidence>
<feature type="region of interest" description="Disordered" evidence="1">
    <location>
        <begin position="75"/>
        <end position="112"/>
    </location>
</feature>
<organism evidence="2 3">
    <name type="scientific">Ancylobacter pratisalsi</name>
    <dbReference type="NCBI Taxonomy" id="1745854"/>
    <lineage>
        <taxon>Bacteria</taxon>
        <taxon>Pseudomonadati</taxon>
        <taxon>Pseudomonadota</taxon>
        <taxon>Alphaproteobacteria</taxon>
        <taxon>Hyphomicrobiales</taxon>
        <taxon>Xanthobacteraceae</taxon>
        <taxon>Ancylobacter</taxon>
    </lineage>
</organism>
<evidence type="ECO:0000256" key="1">
    <source>
        <dbReference type="SAM" id="MobiDB-lite"/>
    </source>
</evidence>
<geneLocation type="plasmid" evidence="3">
    <name>plgm</name>
</geneLocation>